<dbReference type="InterPro" id="IPR036188">
    <property type="entry name" value="FAD/NAD-bd_sf"/>
</dbReference>
<proteinExistence type="predicted"/>
<reference evidence="1 2" key="1">
    <citation type="submission" date="2016-10" db="EMBL/GenBank/DDBJ databases">
        <authorList>
            <person name="de Groot N.N."/>
        </authorList>
    </citation>
    <scope>NUCLEOTIDE SEQUENCE [LARGE SCALE GENOMIC DNA]</scope>
    <source>
        <strain evidence="1 2">DSM 2895</strain>
    </source>
</reference>
<protein>
    <submittedName>
        <fullName evidence="1">Putative flavoprotein involved in K+ transport</fullName>
    </submittedName>
</protein>
<gene>
    <name evidence="1" type="ORF">SAMN04487909_15211</name>
</gene>
<name>A0A1G9BGM8_ANEMI</name>
<dbReference type="Gene3D" id="3.50.50.60">
    <property type="entry name" value="FAD/NAD(P)-binding domain"/>
    <property type="match status" value="1"/>
</dbReference>
<organism evidence="1 2">
    <name type="scientific">Aneurinibacillus migulanus</name>
    <name type="common">Bacillus migulanus</name>
    <dbReference type="NCBI Taxonomy" id="47500"/>
    <lineage>
        <taxon>Bacteria</taxon>
        <taxon>Bacillati</taxon>
        <taxon>Bacillota</taxon>
        <taxon>Bacilli</taxon>
        <taxon>Bacillales</taxon>
        <taxon>Paenibacillaceae</taxon>
        <taxon>Aneurinibacillus group</taxon>
        <taxon>Aneurinibacillus</taxon>
    </lineage>
</organism>
<evidence type="ECO:0000313" key="2">
    <source>
        <dbReference type="Proteomes" id="UP000182836"/>
    </source>
</evidence>
<dbReference type="Proteomes" id="UP000182836">
    <property type="component" value="Unassembled WGS sequence"/>
</dbReference>
<sequence length="87" mass="10055">MHFWVRMLGFDTFPFWRFGRTAPISSAVNDLGQYKERLAAGNPDQQPMFTSFYTDGVIWPNGTKEPVDIVIFATGYRPQLPYLQLHV</sequence>
<accession>A0A1G9BGM8</accession>
<evidence type="ECO:0000313" key="1">
    <source>
        <dbReference type="EMBL" id="SDK38678.1"/>
    </source>
</evidence>
<dbReference type="AlphaFoldDB" id="A0A1G9BGM8"/>
<dbReference type="EMBL" id="FNED01000052">
    <property type="protein sequence ID" value="SDK38678.1"/>
    <property type="molecule type" value="Genomic_DNA"/>
</dbReference>